<accession>A0ABT3PQ53</accession>
<keyword evidence="14" id="KW-1185">Reference proteome</keyword>
<organism evidence="13 14">
    <name type="scientific">Fodinibius salsisoli</name>
    <dbReference type="NCBI Taxonomy" id="2820877"/>
    <lineage>
        <taxon>Bacteria</taxon>
        <taxon>Pseudomonadati</taxon>
        <taxon>Balneolota</taxon>
        <taxon>Balneolia</taxon>
        <taxon>Balneolales</taxon>
        <taxon>Balneolaceae</taxon>
        <taxon>Fodinibius</taxon>
    </lineage>
</organism>
<evidence type="ECO:0000259" key="11">
    <source>
        <dbReference type="Pfam" id="PF00593"/>
    </source>
</evidence>
<evidence type="ECO:0000256" key="4">
    <source>
        <dbReference type="ARBA" id="ARBA00022692"/>
    </source>
</evidence>
<dbReference type="Proteomes" id="UP001207918">
    <property type="component" value="Unassembled WGS sequence"/>
</dbReference>
<dbReference type="RefSeq" id="WP_265766779.1">
    <property type="nucleotide sequence ID" value="NZ_JAGGJA010000009.1"/>
</dbReference>
<dbReference type="SUPFAM" id="SSF56935">
    <property type="entry name" value="Porins"/>
    <property type="match status" value="1"/>
</dbReference>
<dbReference type="PROSITE" id="PS52016">
    <property type="entry name" value="TONB_DEPENDENT_REC_3"/>
    <property type="match status" value="1"/>
</dbReference>
<dbReference type="Gene3D" id="2.40.170.20">
    <property type="entry name" value="TonB-dependent receptor, beta-barrel domain"/>
    <property type="match status" value="1"/>
</dbReference>
<gene>
    <name evidence="13" type="ORF">J6I44_14095</name>
</gene>
<keyword evidence="7 8" id="KW-0998">Cell outer membrane</keyword>
<dbReference type="InterPro" id="IPR000531">
    <property type="entry name" value="Beta-barrel_TonB"/>
</dbReference>
<evidence type="ECO:0000256" key="6">
    <source>
        <dbReference type="ARBA" id="ARBA00023136"/>
    </source>
</evidence>
<evidence type="ECO:0000256" key="1">
    <source>
        <dbReference type="ARBA" id="ARBA00004571"/>
    </source>
</evidence>
<dbReference type="InterPro" id="IPR037066">
    <property type="entry name" value="Plug_dom_sf"/>
</dbReference>
<proteinExistence type="inferred from homology"/>
<comment type="similarity">
    <text evidence="8 9">Belongs to the TonB-dependent receptor family.</text>
</comment>
<sequence>MTITGKVINTTNQQPLPGVNITVKGTSSGTTTNTNGAFEITAPDDATLVFSFIGFETKEVPVNGQSSLSVSLTESTEALEEVLVLGYTTQSKEESTSSVVQVSGEDLNDVTTSSATEALQGKAAGVFVTSASGQPGPESDTKVRIRGTGSISAGAEPLYVVDGVIGGTFDPNDVASINVLKDASATSLYGSRAANGVVVVQTKSGSAGETQLNVSSTVGWNQRSNGNFEVMNGQQLYSYHERFESPILESDYQNRNTNWQDLAFRTGLTNKYEASASGGDEQTTFYISGNYYDEEGTLVSTGYERFGGRVNVDHQFTDNFNVSAKIAGRYANEVNNPAGALYQSYINMPWDRPFGENGEIRTGKESNWIGRDQSNFLYPMQYNFNKKNSKRLTANVRGEYDFADWLYFTSTNRITYSNSRNESFSDSRTAAGSTNNGELYNYYAQSSSFLSSNLLNFEHNFGPHTVSGVLGFEYETNYADGTGGTGTGIFSGLEILDVTAEAFSLGGYKSESKFISGLSQVSYDYENTYFAKLSFRRDGSSRFGRNNRYGNFYSVGGSWIISNEEFLESASQVTNLKLRASYGTTGNADISNYLASGLYAYSVQYAGEAASQPERIENPDLTWEVAEMANIGVDFGLFDRVDLSVDLYQKTNDDLLQNVILPGTSGFDNITRNIGSVRNRGVELGISSTNIQGALNWTTNFNIAFNNNEVLSLNNGEDIPNGNQRIMEGKDLRTWYMRKWAGVDPENGNPLWVKQEKDENGNVVSETTTSNYSEASLMSVGSASPDFSGGFGNTLEYKGWKLNAFFNFVYGNKIYHSARELFDSDGAYATYNAMVLMDDWNRWQESGDQATHPKPVYGGNNNSNKPSSRYLEDGSYIRLQNISLSYNLPGSWISELGIRSARIFASGDNLLTITSFSGMDPEVDLDGIAGTKYPISKKYLLGIELGF</sequence>
<dbReference type="InterPro" id="IPR023997">
    <property type="entry name" value="TonB-dep_OMP_SusC/RagA_CS"/>
</dbReference>
<evidence type="ECO:0000313" key="13">
    <source>
        <dbReference type="EMBL" id="MCW9707993.1"/>
    </source>
</evidence>
<dbReference type="Gene3D" id="2.60.40.1120">
    <property type="entry name" value="Carboxypeptidase-like, regulatory domain"/>
    <property type="match status" value="1"/>
</dbReference>
<comment type="subcellular location">
    <subcellularLocation>
        <location evidence="1 8">Cell outer membrane</location>
        <topology evidence="1 8">Multi-pass membrane protein</topology>
    </subcellularLocation>
</comment>
<keyword evidence="6 8" id="KW-0472">Membrane</keyword>
<name>A0ABT3PQ53_9BACT</name>
<evidence type="ECO:0000259" key="12">
    <source>
        <dbReference type="Pfam" id="PF07715"/>
    </source>
</evidence>
<dbReference type="InterPro" id="IPR039426">
    <property type="entry name" value="TonB-dep_rcpt-like"/>
</dbReference>
<keyword evidence="3 8" id="KW-1134">Transmembrane beta strand</keyword>
<reference evidence="13 14" key="1">
    <citation type="submission" date="2021-03" db="EMBL/GenBank/DDBJ databases">
        <title>Aliifodinibius sp. nov., a new bacterium isolated from saline soil.</title>
        <authorList>
            <person name="Galisteo C."/>
            <person name="De La Haba R."/>
            <person name="Sanchez-Porro C."/>
            <person name="Ventosa A."/>
        </authorList>
    </citation>
    <scope>NUCLEOTIDE SEQUENCE [LARGE SCALE GENOMIC DNA]</scope>
    <source>
        <strain evidence="13 14">1BSP15-2V2</strain>
    </source>
</reference>
<comment type="caution">
    <text evidence="13">The sequence shown here is derived from an EMBL/GenBank/DDBJ whole genome shotgun (WGS) entry which is preliminary data.</text>
</comment>
<evidence type="ECO:0000256" key="3">
    <source>
        <dbReference type="ARBA" id="ARBA00022452"/>
    </source>
</evidence>
<feature type="domain" description="TonB-dependent receptor plug" evidence="12">
    <location>
        <begin position="92"/>
        <end position="197"/>
    </location>
</feature>
<dbReference type="SUPFAM" id="SSF49464">
    <property type="entry name" value="Carboxypeptidase regulatory domain-like"/>
    <property type="match status" value="1"/>
</dbReference>
<dbReference type="InterPro" id="IPR023996">
    <property type="entry name" value="TonB-dep_OMP_SusC/RagA"/>
</dbReference>
<dbReference type="NCBIfam" id="TIGR04056">
    <property type="entry name" value="OMP_RagA_SusC"/>
    <property type="match status" value="1"/>
</dbReference>
<keyword evidence="4 8" id="KW-0812">Transmembrane</keyword>
<evidence type="ECO:0000256" key="10">
    <source>
        <dbReference type="SAM" id="MobiDB-lite"/>
    </source>
</evidence>
<dbReference type="Pfam" id="PF13715">
    <property type="entry name" value="CarbopepD_reg_2"/>
    <property type="match status" value="1"/>
</dbReference>
<dbReference type="InterPro" id="IPR008969">
    <property type="entry name" value="CarboxyPept-like_regulatory"/>
</dbReference>
<dbReference type="InterPro" id="IPR012910">
    <property type="entry name" value="Plug_dom"/>
</dbReference>
<evidence type="ECO:0000256" key="7">
    <source>
        <dbReference type="ARBA" id="ARBA00023237"/>
    </source>
</evidence>
<keyword evidence="2 8" id="KW-0813">Transport</keyword>
<feature type="domain" description="TonB-dependent receptor-like beta-barrel" evidence="11">
    <location>
        <begin position="344"/>
        <end position="910"/>
    </location>
</feature>
<evidence type="ECO:0000256" key="2">
    <source>
        <dbReference type="ARBA" id="ARBA00022448"/>
    </source>
</evidence>
<dbReference type="NCBIfam" id="TIGR04057">
    <property type="entry name" value="SusC_RagA_signa"/>
    <property type="match status" value="1"/>
</dbReference>
<dbReference type="Pfam" id="PF07715">
    <property type="entry name" value="Plug"/>
    <property type="match status" value="1"/>
</dbReference>
<evidence type="ECO:0000256" key="5">
    <source>
        <dbReference type="ARBA" id="ARBA00023077"/>
    </source>
</evidence>
<evidence type="ECO:0000256" key="8">
    <source>
        <dbReference type="PROSITE-ProRule" id="PRU01360"/>
    </source>
</evidence>
<dbReference type="InterPro" id="IPR036942">
    <property type="entry name" value="Beta-barrel_TonB_sf"/>
</dbReference>
<dbReference type="EMBL" id="JAGGJA010000009">
    <property type="protein sequence ID" value="MCW9707993.1"/>
    <property type="molecule type" value="Genomic_DNA"/>
</dbReference>
<keyword evidence="5 9" id="KW-0798">TonB box</keyword>
<evidence type="ECO:0000313" key="14">
    <source>
        <dbReference type="Proteomes" id="UP001207918"/>
    </source>
</evidence>
<keyword evidence="13" id="KW-0675">Receptor</keyword>
<dbReference type="Pfam" id="PF00593">
    <property type="entry name" value="TonB_dep_Rec_b-barrel"/>
    <property type="match status" value="1"/>
</dbReference>
<protein>
    <submittedName>
        <fullName evidence="13">TonB-dependent receptor</fullName>
    </submittedName>
</protein>
<dbReference type="Gene3D" id="2.170.130.10">
    <property type="entry name" value="TonB-dependent receptor, plug domain"/>
    <property type="match status" value="1"/>
</dbReference>
<feature type="region of interest" description="Disordered" evidence="10">
    <location>
        <begin position="846"/>
        <end position="866"/>
    </location>
</feature>
<evidence type="ECO:0000256" key="9">
    <source>
        <dbReference type="RuleBase" id="RU003357"/>
    </source>
</evidence>